<dbReference type="GO" id="GO:0016459">
    <property type="term" value="C:myosin complex"/>
    <property type="evidence" value="ECO:0007669"/>
    <property type="project" value="UniProtKB-KW"/>
</dbReference>
<dbReference type="Gene3D" id="1.10.10.820">
    <property type="match status" value="1"/>
</dbReference>
<gene>
    <name evidence="22" type="ORF">FA09DRAFT_329339</name>
</gene>
<evidence type="ECO:0000256" key="12">
    <source>
        <dbReference type="ARBA" id="ARBA00023136"/>
    </source>
</evidence>
<dbReference type="InterPro" id="IPR029044">
    <property type="entry name" value="Nucleotide-diphossugar_trans"/>
</dbReference>
<dbReference type="SUPFAM" id="SSF109715">
    <property type="entry name" value="DEK C-terminal domain"/>
    <property type="match status" value="1"/>
</dbReference>
<keyword evidence="4" id="KW-1003">Cell membrane</keyword>
<evidence type="ECO:0000256" key="7">
    <source>
        <dbReference type="ARBA" id="ARBA00022692"/>
    </source>
</evidence>
<dbReference type="PANTHER" id="PTHR22914">
    <property type="entry name" value="CHITIN SYNTHASE"/>
    <property type="match status" value="1"/>
</dbReference>
<feature type="region of interest" description="Disordered" evidence="18">
    <location>
        <begin position="582"/>
        <end position="652"/>
    </location>
</feature>
<dbReference type="RefSeq" id="XP_025599133.1">
    <property type="nucleotide sequence ID" value="XM_025742141.1"/>
</dbReference>
<dbReference type="Proteomes" id="UP000245946">
    <property type="component" value="Unassembled WGS sequence"/>
</dbReference>
<evidence type="ECO:0000256" key="5">
    <source>
        <dbReference type="ARBA" id="ARBA00022676"/>
    </source>
</evidence>
<comment type="subcellular location">
    <subcellularLocation>
        <location evidence="2">Cell membrane</location>
        <topology evidence="2">Multi-pass membrane protein</topology>
    </subcellularLocation>
    <subcellularLocation>
        <location evidence="1">Cytoplasmic vesicle membrane</location>
        <topology evidence="1">Multi-pass membrane protein</topology>
    </subcellularLocation>
</comment>
<dbReference type="CDD" id="cd14879">
    <property type="entry name" value="MYSc_Myo17"/>
    <property type="match status" value="1"/>
</dbReference>
<feature type="region of interest" description="Actin-binding" evidence="17">
    <location>
        <begin position="668"/>
        <end position="690"/>
    </location>
</feature>
<keyword evidence="8 17" id="KW-0547">Nucleotide-binding</keyword>
<dbReference type="Gene3D" id="1.20.58.530">
    <property type="match status" value="1"/>
</dbReference>
<evidence type="ECO:0000256" key="2">
    <source>
        <dbReference type="ARBA" id="ARBA00004651"/>
    </source>
</evidence>
<dbReference type="Pfam" id="PF03142">
    <property type="entry name" value="Chitin_synth_2"/>
    <property type="match status" value="1"/>
</dbReference>
<feature type="domain" description="DEK-C" evidence="21">
    <location>
        <begin position="1964"/>
        <end position="2019"/>
    </location>
</feature>
<dbReference type="EC" id="2.4.1.16" evidence="3"/>
<organism evidence="22 23">
    <name type="scientific">Tilletiopsis washingtonensis</name>
    <dbReference type="NCBI Taxonomy" id="58919"/>
    <lineage>
        <taxon>Eukaryota</taxon>
        <taxon>Fungi</taxon>
        <taxon>Dikarya</taxon>
        <taxon>Basidiomycota</taxon>
        <taxon>Ustilaginomycotina</taxon>
        <taxon>Exobasidiomycetes</taxon>
        <taxon>Entylomatales</taxon>
        <taxon>Entylomatales incertae sedis</taxon>
        <taxon>Tilletiopsis</taxon>
    </lineage>
</organism>
<dbReference type="GO" id="GO:0003774">
    <property type="term" value="F:cytoskeletal motor activity"/>
    <property type="evidence" value="ECO:0007669"/>
    <property type="project" value="UniProtKB-UniRule"/>
</dbReference>
<dbReference type="GO" id="GO:0003779">
    <property type="term" value="F:actin binding"/>
    <property type="evidence" value="ECO:0007669"/>
    <property type="project" value="UniProtKB-KW"/>
</dbReference>
<reference evidence="22 23" key="1">
    <citation type="journal article" date="2018" name="Mol. Biol. Evol.">
        <title>Broad Genomic Sampling Reveals a Smut Pathogenic Ancestry of the Fungal Clade Ustilaginomycotina.</title>
        <authorList>
            <person name="Kijpornyongpan T."/>
            <person name="Mondo S.J."/>
            <person name="Barry K."/>
            <person name="Sandor L."/>
            <person name="Lee J."/>
            <person name="Lipzen A."/>
            <person name="Pangilinan J."/>
            <person name="LaButti K."/>
            <person name="Hainaut M."/>
            <person name="Henrissat B."/>
            <person name="Grigoriev I.V."/>
            <person name="Spatafora J.W."/>
            <person name="Aime M.C."/>
        </authorList>
    </citation>
    <scope>NUCLEOTIDE SEQUENCE [LARGE SCALE GENOMIC DNA]</scope>
    <source>
        <strain evidence="22 23">MCA 4186</strain>
    </source>
</reference>
<dbReference type="Pfam" id="PF00173">
    <property type="entry name" value="Cyt-b5"/>
    <property type="match status" value="1"/>
</dbReference>
<evidence type="ECO:0000256" key="3">
    <source>
        <dbReference type="ARBA" id="ARBA00012543"/>
    </source>
</evidence>
<evidence type="ECO:0000256" key="14">
    <source>
        <dbReference type="ARBA" id="ARBA00023180"/>
    </source>
</evidence>
<evidence type="ECO:0000256" key="4">
    <source>
        <dbReference type="ARBA" id="ARBA00022475"/>
    </source>
</evidence>
<dbReference type="OrthoDB" id="370884at2759"/>
<dbReference type="GO" id="GO:0030659">
    <property type="term" value="C:cytoplasmic vesicle membrane"/>
    <property type="evidence" value="ECO:0007669"/>
    <property type="project" value="UniProtKB-SubCell"/>
</dbReference>
<evidence type="ECO:0000256" key="8">
    <source>
        <dbReference type="ARBA" id="ARBA00022741"/>
    </source>
</evidence>
<evidence type="ECO:0000256" key="13">
    <source>
        <dbReference type="ARBA" id="ARBA00023175"/>
    </source>
</evidence>
<dbReference type="InterPro" id="IPR004835">
    <property type="entry name" value="Chitin_synth"/>
</dbReference>
<keyword evidence="5" id="KW-0328">Glycosyltransferase</keyword>
<dbReference type="Gene3D" id="3.10.120.10">
    <property type="entry name" value="Cytochrome b5-like heme/steroid binding domain"/>
    <property type="match status" value="1"/>
</dbReference>
<dbReference type="STRING" id="58919.A0A316ZCW0"/>
<dbReference type="InterPro" id="IPR001609">
    <property type="entry name" value="Myosin_head_motor_dom-like"/>
</dbReference>
<evidence type="ECO:0000256" key="16">
    <source>
        <dbReference type="ARBA" id="ARBA00023329"/>
    </source>
</evidence>
<keyword evidence="13 17" id="KW-0505">Motor protein</keyword>
<keyword evidence="16" id="KW-0968">Cytoplasmic vesicle</keyword>
<dbReference type="InterPro" id="IPR001199">
    <property type="entry name" value="Cyt_B5-like_heme/steroid-bd"/>
</dbReference>
<dbReference type="PRINTS" id="PR00193">
    <property type="entry name" value="MYOSINHEAVY"/>
</dbReference>
<dbReference type="SUPFAM" id="SSF55856">
    <property type="entry name" value="Cytochrome b5-like heme/steroid binding domain"/>
    <property type="match status" value="1"/>
</dbReference>
<accession>A0A316ZCW0</accession>
<dbReference type="GO" id="GO:0031505">
    <property type="term" value="P:fungal-type cell wall organization"/>
    <property type="evidence" value="ECO:0007669"/>
    <property type="project" value="TreeGrafter"/>
</dbReference>
<dbReference type="SUPFAM" id="SSF52540">
    <property type="entry name" value="P-loop containing nucleoside triphosphate hydrolases"/>
    <property type="match status" value="1"/>
</dbReference>
<dbReference type="InterPro" id="IPR014876">
    <property type="entry name" value="DEK_C"/>
</dbReference>
<protein>
    <recommendedName>
        <fullName evidence="3">chitin synthase</fullName>
        <ecNumber evidence="3">2.4.1.16</ecNumber>
    </recommendedName>
</protein>
<dbReference type="InterPro" id="IPR027417">
    <property type="entry name" value="P-loop_NTPase"/>
</dbReference>
<feature type="transmembrane region" description="Helical" evidence="19">
    <location>
        <begin position="1641"/>
        <end position="1665"/>
    </location>
</feature>
<dbReference type="Pfam" id="PF00063">
    <property type="entry name" value="Myosin_head"/>
    <property type="match status" value="2"/>
</dbReference>
<keyword evidence="23" id="KW-1185">Reference proteome</keyword>
<evidence type="ECO:0000256" key="17">
    <source>
        <dbReference type="PROSITE-ProRule" id="PRU00782"/>
    </source>
</evidence>
<name>A0A316ZCW0_9BASI</name>
<dbReference type="PROSITE" id="PS51456">
    <property type="entry name" value="MYOSIN_MOTOR"/>
    <property type="match status" value="1"/>
</dbReference>
<feature type="binding site" evidence="17">
    <location>
        <begin position="113"/>
        <end position="120"/>
    </location>
    <ligand>
        <name>ATP</name>
        <dbReference type="ChEBI" id="CHEBI:30616"/>
    </ligand>
</feature>
<feature type="transmembrane region" description="Helical" evidence="19">
    <location>
        <begin position="1677"/>
        <end position="1695"/>
    </location>
</feature>
<feature type="compositionally biased region" description="Low complexity" evidence="18">
    <location>
        <begin position="613"/>
        <end position="625"/>
    </location>
</feature>
<evidence type="ECO:0000256" key="18">
    <source>
        <dbReference type="SAM" id="MobiDB-lite"/>
    </source>
</evidence>
<feature type="transmembrane region" description="Helical" evidence="19">
    <location>
        <begin position="990"/>
        <end position="1009"/>
    </location>
</feature>
<keyword evidence="7 19" id="KW-0812">Transmembrane</keyword>
<dbReference type="Gene3D" id="1.10.10.60">
    <property type="entry name" value="Homeodomain-like"/>
    <property type="match status" value="1"/>
</dbReference>
<dbReference type="Gene3D" id="3.40.850.10">
    <property type="entry name" value="Kinesin motor domain"/>
    <property type="match status" value="1"/>
</dbReference>
<keyword evidence="10 19" id="KW-1133">Transmembrane helix</keyword>
<evidence type="ECO:0000313" key="23">
    <source>
        <dbReference type="Proteomes" id="UP000245946"/>
    </source>
</evidence>
<dbReference type="PANTHER" id="PTHR22914:SF45">
    <property type="entry name" value="CHITIN SYNTHASE"/>
    <property type="match status" value="1"/>
</dbReference>
<evidence type="ECO:0000256" key="10">
    <source>
        <dbReference type="ARBA" id="ARBA00022989"/>
    </source>
</evidence>
<feature type="transmembrane region" description="Helical" evidence="19">
    <location>
        <begin position="1702"/>
        <end position="1725"/>
    </location>
</feature>
<feature type="domain" description="Myosin motor" evidence="20">
    <location>
        <begin position="10"/>
        <end position="794"/>
    </location>
</feature>
<evidence type="ECO:0000259" key="20">
    <source>
        <dbReference type="PROSITE" id="PS51456"/>
    </source>
</evidence>
<dbReference type="EMBL" id="KZ819290">
    <property type="protein sequence ID" value="PWN98854.1"/>
    <property type="molecule type" value="Genomic_DNA"/>
</dbReference>
<comment type="similarity">
    <text evidence="17">Belongs to the TRAFAC class myosin-kinesin ATPase superfamily. Myosin family.</text>
</comment>
<dbReference type="Gene3D" id="1.20.120.720">
    <property type="entry name" value="Myosin VI head, motor domain, U50 subdomain"/>
    <property type="match status" value="1"/>
</dbReference>
<keyword evidence="6" id="KW-0808">Transferase</keyword>
<evidence type="ECO:0000313" key="22">
    <source>
        <dbReference type="EMBL" id="PWN98854.1"/>
    </source>
</evidence>
<dbReference type="SMART" id="SM00242">
    <property type="entry name" value="MYSc"/>
    <property type="match status" value="1"/>
</dbReference>
<dbReference type="SUPFAM" id="SSF53448">
    <property type="entry name" value="Nucleotide-diphospho-sugar transferases"/>
    <property type="match status" value="1"/>
</dbReference>
<dbReference type="PROSITE" id="PS51998">
    <property type="entry name" value="DEK_C"/>
    <property type="match status" value="1"/>
</dbReference>
<feature type="compositionally biased region" description="Polar residues" evidence="18">
    <location>
        <begin position="586"/>
        <end position="596"/>
    </location>
</feature>
<dbReference type="GO" id="GO:0030428">
    <property type="term" value="C:cell septum"/>
    <property type="evidence" value="ECO:0007669"/>
    <property type="project" value="TreeGrafter"/>
</dbReference>
<dbReference type="Pfam" id="PF08766">
    <property type="entry name" value="DEK_C"/>
    <property type="match status" value="1"/>
</dbReference>
<dbReference type="InterPro" id="IPR036961">
    <property type="entry name" value="Kinesin_motor_dom_sf"/>
</dbReference>
<dbReference type="GO" id="GO:0005524">
    <property type="term" value="F:ATP binding"/>
    <property type="evidence" value="ECO:0007669"/>
    <property type="project" value="UniProtKB-UniRule"/>
</dbReference>
<keyword evidence="9 17" id="KW-0067">ATP-binding</keyword>
<evidence type="ECO:0000256" key="9">
    <source>
        <dbReference type="ARBA" id="ARBA00022840"/>
    </source>
</evidence>
<feature type="compositionally biased region" description="Acidic residues" evidence="18">
    <location>
        <begin position="633"/>
        <end position="643"/>
    </location>
</feature>
<proteinExistence type="inferred from homology"/>
<dbReference type="InterPro" id="IPR036037">
    <property type="entry name" value="MYSc_Myo17"/>
</dbReference>
<evidence type="ECO:0000256" key="1">
    <source>
        <dbReference type="ARBA" id="ARBA00004439"/>
    </source>
</evidence>
<evidence type="ECO:0000259" key="21">
    <source>
        <dbReference type="PROSITE" id="PS51998"/>
    </source>
</evidence>
<dbReference type="InterPro" id="IPR036400">
    <property type="entry name" value="Cyt_B5-like_heme/steroid_sf"/>
</dbReference>
<keyword evidence="11 17" id="KW-0518">Myosin</keyword>
<keyword evidence="12 19" id="KW-0472">Membrane</keyword>
<evidence type="ECO:0000256" key="11">
    <source>
        <dbReference type="ARBA" id="ARBA00023123"/>
    </source>
</evidence>
<evidence type="ECO:0000256" key="6">
    <source>
        <dbReference type="ARBA" id="ARBA00022679"/>
    </source>
</evidence>
<keyword evidence="15 17" id="KW-0009">Actin-binding</keyword>
<keyword evidence="14" id="KW-0325">Glycoprotein</keyword>
<evidence type="ECO:0000256" key="19">
    <source>
        <dbReference type="SAM" id="Phobius"/>
    </source>
</evidence>
<dbReference type="GO" id="GO:0005886">
    <property type="term" value="C:plasma membrane"/>
    <property type="evidence" value="ECO:0007669"/>
    <property type="project" value="UniProtKB-SubCell"/>
</dbReference>
<dbReference type="GeneID" id="37269685"/>
<dbReference type="GO" id="GO:0004100">
    <property type="term" value="F:chitin synthase activity"/>
    <property type="evidence" value="ECO:0007669"/>
    <property type="project" value="UniProtKB-EC"/>
</dbReference>
<sequence length="2021" mass="222594">MASRSQPAAEDVAVLAELGSITADSIFGVLRDRFFSALPYTRLSDSVLVSVNPFAAPGNRNSDDAMRDYTRDYRETSKQNRLRSLPPHIFGTACDAYFYMRRTGQDQSILLAGETSSGKTELRRLAVRTLVDLSAPAPGKKGSKLASQIPSGEYILESLGNSRTLENANASRFGKYTELQFSESGRIVGAKTLDYYLERNRVVSSAGSERNFHVFHYLVAGASDEEKEFLHISDAASFRYLGSQRGHRDDVREDAARFNRLKQAFKNVGLSKRHVASICQVLAAILHLGNLEFFQDRHRTQDSASIRNPDVLQVVADFLGVAAKELEEVLTYKTKMIKSEVCTILLDADGAAANRDELAKSLYSLLFAWLNEHINEKLCRDDFDSFIGVFDLPGFQNQPRGNSLDQFCINFACESLHRYMLRSVFERNRDEYADEQISYLSPDVAFFDNAECMRLLTNQPGGLVHIMDDQARRMPKKTDQTMVEAFGKRWGNHPSFKVGPVDRSGYSTFTISHFAGPVTYSSEGLLERNSEIVSPDFVSLLRGQHSEPGKSAADVPGAQSAGSSLAFVRGLFMTRALATQAHPKSEQTIVSAQQSVKPMRQPSMRKPSGRSGGTIRRTGTQRRGGNLAPGGAADEDDSDDDAAQEAGAGGSSKKASIHCVAGEFRGALDTLFETLDDTKPWFVVCLRPNDNQLPNQFEARVVKQQIKTFGIVEMARKLLNEYSVNMTCEEFCERYADVPSLAAATLHGATGGEAKQKFSAVKEVMGWSEAEAASGRVKVFLSHSAFRELEDELRAADPEEVRANERKALLDADAAARGESDPFSPLGVLEEQSNTAPGSPGLVGTYGNPFQERSTAALPLVGHGGTPGREDSMDDAKSAYSDMTGLGPRRSYTAQSFAAPSIMGSEAYAPSRNMFADVNEKGGASPGFTAPVDAGIVREEIRTTSARKNWVRFTWLLTWWVPSPLLSWCGGLKRPDIRMAWREKLAINMIIWFICAAAIFVIAFLGNIICPKEHVYSANEFSNHKGGDDSFTSIRGEVFNLNNIVAFHRNQISVVADKVLEAYAGEDATNLFPVQVNALCNGVDGSVSPYVQLSGANTTSFPNAKYHDFRSITSDPRPDWYYESMIIMRSNFRVGFMGYTPDGIQDLLDKGRAIVVYRSGVYDFTEYIAQGRQGVLDAPDGSAAPAGVNRAFMSNVLMDLIVQNPGKDITASLDRLNIGNDVLDRQRVCMRNLFFIGKTDSRNSPRCQFARYLLLALSIFMISIIGFKFLAALQFSRVRKPEDHDKFVLCQVPCYTEGDESMRKTIDSIAALKYDDKRKLLFIICDGNIVGAGNDRPTPRIVLDILGADPNLEPEALSFLSLGEGNKQHNMAKVYSGLYEHAGHVVPYVVVVKCGKPTERQRPGNRGKRDSQLVLMRFLNKVHFGLPMNPMELEVYHQIKNVIGVNPSFYEYILQIDADTEVEAYSLNRFISAFTNDKKVIGLCGETALSNSKKSFITMLQVYEYFISHYLAKAFESLFGSVTCLPGCFSMFRVRTPDTHRPLFIANAVVDAYAENRVDTLHTKNLLHLGEDRYLTTLVLKHFGNYKTIFVRDAKAKTTAPEDWGVLLSQRRRWINSTVHNLLELTTSSGLCGFCLFSMRFIVFIDLLSTVIAPVTIVYIIYLIVLVATDSGTVPTTSLIMLAAIYGLQAIIFLLNRKFEMIIWMLLYLLATPIWAFFLPLYSFWHMDDFSWGSTRVVVGESGKKVVLHDEGVFDPSSIPLQTWADYENELWERNSARSIGSIIEAARAENKSRAASQMGSQYTPSLYGQPVLLANSPSFQHSPTPSQYGITPSGAVPASGSQIGGYFPAALNDPARQSTYSLGGMGGMPGSGYGTPAAMSMYGAPSGGFMPQYPSTPSMYGGGMGQGFPSGQFGGTPSMYGAPAPSQYGMAAAAGGAATPANRMSSYTSNDAALIDVRTPGQLPSDEVIARDIRQLIAESDLQTVTKKKLREQLEARYQASIAEKKAFINQQIDACLADV</sequence>
<dbReference type="GO" id="GO:0006031">
    <property type="term" value="P:chitin biosynthetic process"/>
    <property type="evidence" value="ECO:0007669"/>
    <property type="project" value="TreeGrafter"/>
</dbReference>
<feature type="transmembrane region" description="Helical" evidence="19">
    <location>
        <begin position="950"/>
        <end position="969"/>
    </location>
</feature>
<feature type="transmembrane region" description="Helical" evidence="19">
    <location>
        <begin position="1249"/>
        <end position="1271"/>
    </location>
</feature>
<evidence type="ECO:0000256" key="15">
    <source>
        <dbReference type="ARBA" id="ARBA00023203"/>
    </source>
</evidence>